<evidence type="ECO:0000256" key="3">
    <source>
        <dbReference type="ARBA" id="ARBA00022598"/>
    </source>
</evidence>
<dbReference type="SUPFAM" id="SSF55190">
    <property type="entry name" value="Arginyl-tRNA synthetase (ArgRS), N-terminal 'additional' domain"/>
    <property type="match status" value="1"/>
</dbReference>
<feature type="domain" description="DALR anticodon binding" evidence="11">
    <location>
        <begin position="456"/>
        <end position="572"/>
    </location>
</feature>
<evidence type="ECO:0000256" key="9">
    <source>
        <dbReference type="HAMAP-Rule" id="MF_00123"/>
    </source>
</evidence>
<dbReference type="PANTHER" id="PTHR11956:SF5">
    <property type="entry name" value="ARGININE--TRNA LIGASE, CYTOPLASMIC"/>
    <property type="match status" value="1"/>
</dbReference>
<gene>
    <name evidence="9" type="primary">argS</name>
    <name evidence="13" type="ORF">D5H75_09625</name>
</gene>
<keyword evidence="6 9" id="KW-0648">Protein biosynthesis</keyword>
<dbReference type="Pfam" id="PF03485">
    <property type="entry name" value="Arg_tRNA_synt_N"/>
    <property type="match status" value="1"/>
</dbReference>
<dbReference type="EC" id="6.1.1.19" evidence="9"/>
<dbReference type="EMBL" id="QZEY01000003">
    <property type="protein sequence ID" value="RJL33107.1"/>
    <property type="molecule type" value="Genomic_DNA"/>
</dbReference>
<evidence type="ECO:0000256" key="6">
    <source>
        <dbReference type="ARBA" id="ARBA00022917"/>
    </source>
</evidence>
<dbReference type="GO" id="GO:0005737">
    <property type="term" value="C:cytoplasm"/>
    <property type="evidence" value="ECO:0007669"/>
    <property type="project" value="UniProtKB-SubCell"/>
</dbReference>
<dbReference type="Gene3D" id="3.30.1360.70">
    <property type="entry name" value="Arginyl tRNA synthetase N-terminal domain"/>
    <property type="match status" value="1"/>
</dbReference>
<keyword evidence="4 9" id="KW-0547">Nucleotide-binding</keyword>
<sequence>MSDPQLVLTERVQRALGAAFGEEYSSADPLIRPSQFADYQANVALSLGKRLRRAPREVADEIVSHLDVADVCANVEISGPGFLNLTLRDDWIAGEATRELREGLRAGGERRTVVIDYSAPNIAKEMHVGHLRTTIVGDALARIHERLGDRVIRQNHLGDWGTQFGMLIEYMLEIGEDVARAQLASGEINEFYQAARSRFDADKEFADRSRRRVVLLQGGDETTLALWREFVDDSLAYINRVYDKLGVTLTDADLAGESKYNPMLADTIEELEAKGVAVESEGAICVFPPGFTGRDDQPLPLIVRKSDGGYGYATTDLAAIRHRVRDLRADQMLYVVGADQSLHFQMVFAAAREAGWLTGQRAEHIQIGMVLGRDGKRFRTRSGESVKLMDLLDEAVERAGKVLADRDYDEETRNEIAQAVGIGAVKYADLSVNHASEYIFDFDRMLALTGNTAPYLMYAAVRVRSIFRRGGFTPEDARGPIVVGAPAERALAKQLLAFGSVLTQVAETSEPHRLCAYLFDVAQAFATFFEECPVLKAPDEATRDSRLALSALTLDVLVTGLGLLGITVPERM</sequence>
<comment type="subcellular location">
    <subcellularLocation>
        <location evidence="9">Cytoplasm</location>
    </subcellularLocation>
</comment>
<feature type="short sequence motif" description="'HIGH' region" evidence="9">
    <location>
        <begin position="120"/>
        <end position="130"/>
    </location>
</feature>
<keyword evidence="7 9" id="KW-0030">Aminoacyl-tRNA synthetase</keyword>
<dbReference type="AlphaFoldDB" id="A0A3A4B464"/>
<dbReference type="InterPro" id="IPR035684">
    <property type="entry name" value="ArgRS_core"/>
</dbReference>
<dbReference type="InterPro" id="IPR008909">
    <property type="entry name" value="DALR_anticod-bd"/>
</dbReference>
<dbReference type="GO" id="GO:0006420">
    <property type="term" value="P:arginyl-tRNA aminoacylation"/>
    <property type="evidence" value="ECO:0007669"/>
    <property type="project" value="UniProtKB-UniRule"/>
</dbReference>
<evidence type="ECO:0000256" key="8">
    <source>
        <dbReference type="ARBA" id="ARBA00049339"/>
    </source>
</evidence>
<comment type="subunit">
    <text evidence="9">Monomer.</text>
</comment>
<comment type="catalytic activity">
    <reaction evidence="8 9">
        <text>tRNA(Arg) + L-arginine + ATP = L-arginyl-tRNA(Arg) + AMP + diphosphate</text>
        <dbReference type="Rhea" id="RHEA:20301"/>
        <dbReference type="Rhea" id="RHEA-COMP:9658"/>
        <dbReference type="Rhea" id="RHEA-COMP:9673"/>
        <dbReference type="ChEBI" id="CHEBI:30616"/>
        <dbReference type="ChEBI" id="CHEBI:32682"/>
        <dbReference type="ChEBI" id="CHEBI:33019"/>
        <dbReference type="ChEBI" id="CHEBI:78442"/>
        <dbReference type="ChEBI" id="CHEBI:78513"/>
        <dbReference type="ChEBI" id="CHEBI:456215"/>
        <dbReference type="EC" id="6.1.1.19"/>
    </reaction>
</comment>
<reference evidence="13 14" key="1">
    <citation type="submission" date="2018-09" db="EMBL/GenBank/DDBJ databases">
        <title>YIM 75507 draft genome.</title>
        <authorList>
            <person name="Tang S."/>
            <person name="Feng Y."/>
        </authorList>
    </citation>
    <scope>NUCLEOTIDE SEQUENCE [LARGE SCALE GENOMIC DNA]</scope>
    <source>
        <strain evidence="13 14">YIM 75507</strain>
    </source>
</reference>
<dbReference type="GO" id="GO:0005524">
    <property type="term" value="F:ATP binding"/>
    <property type="evidence" value="ECO:0007669"/>
    <property type="project" value="UniProtKB-UniRule"/>
</dbReference>
<dbReference type="SMART" id="SM01016">
    <property type="entry name" value="Arg_tRNA_synt_N"/>
    <property type="match status" value="1"/>
</dbReference>
<dbReference type="Proteomes" id="UP000265768">
    <property type="component" value="Unassembled WGS sequence"/>
</dbReference>
<dbReference type="Pfam" id="PF05746">
    <property type="entry name" value="DALR_1"/>
    <property type="match status" value="1"/>
</dbReference>
<dbReference type="GO" id="GO:0004814">
    <property type="term" value="F:arginine-tRNA ligase activity"/>
    <property type="evidence" value="ECO:0007669"/>
    <property type="project" value="UniProtKB-UniRule"/>
</dbReference>
<protein>
    <recommendedName>
        <fullName evidence="9">Arginine--tRNA ligase</fullName>
        <ecNumber evidence="9">6.1.1.19</ecNumber>
    </recommendedName>
    <alternativeName>
        <fullName evidence="9">Arginyl-tRNA synthetase</fullName>
        <shortName evidence="9">ArgRS</shortName>
    </alternativeName>
</protein>
<organism evidence="13 14">
    <name type="scientific">Bailinhaonella thermotolerans</name>
    <dbReference type="NCBI Taxonomy" id="1070861"/>
    <lineage>
        <taxon>Bacteria</taxon>
        <taxon>Bacillati</taxon>
        <taxon>Actinomycetota</taxon>
        <taxon>Actinomycetes</taxon>
        <taxon>Streptosporangiales</taxon>
        <taxon>Streptosporangiaceae</taxon>
        <taxon>Bailinhaonella</taxon>
    </lineage>
</organism>
<evidence type="ECO:0000259" key="11">
    <source>
        <dbReference type="SMART" id="SM00836"/>
    </source>
</evidence>
<evidence type="ECO:0000256" key="5">
    <source>
        <dbReference type="ARBA" id="ARBA00022840"/>
    </source>
</evidence>
<dbReference type="SUPFAM" id="SSF52374">
    <property type="entry name" value="Nucleotidylyl transferase"/>
    <property type="match status" value="1"/>
</dbReference>
<evidence type="ECO:0000256" key="2">
    <source>
        <dbReference type="ARBA" id="ARBA00022490"/>
    </source>
</evidence>
<dbReference type="PRINTS" id="PR01038">
    <property type="entry name" value="TRNASYNTHARG"/>
</dbReference>
<dbReference type="PROSITE" id="PS00178">
    <property type="entry name" value="AA_TRNA_LIGASE_I"/>
    <property type="match status" value="1"/>
</dbReference>
<dbReference type="SMART" id="SM00836">
    <property type="entry name" value="DALR_1"/>
    <property type="match status" value="1"/>
</dbReference>
<keyword evidence="5 9" id="KW-0067">ATP-binding</keyword>
<dbReference type="InterPro" id="IPR001412">
    <property type="entry name" value="aa-tRNA-synth_I_CS"/>
</dbReference>
<evidence type="ECO:0000256" key="10">
    <source>
        <dbReference type="RuleBase" id="RU363038"/>
    </source>
</evidence>
<dbReference type="RefSeq" id="WP_119926067.1">
    <property type="nucleotide sequence ID" value="NZ_QZEY01000003.1"/>
</dbReference>
<dbReference type="Gene3D" id="3.40.50.620">
    <property type="entry name" value="HUPs"/>
    <property type="match status" value="1"/>
</dbReference>
<dbReference type="InterPro" id="IPR009080">
    <property type="entry name" value="tRNAsynth_Ia_anticodon-bd"/>
</dbReference>
<dbReference type="CDD" id="cd00671">
    <property type="entry name" value="ArgRS_core"/>
    <property type="match status" value="1"/>
</dbReference>
<name>A0A3A4B464_9ACTN</name>
<keyword evidence="2 9" id="KW-0963">Cytoplasm</keyword>
<evidence type="ECO:0000256" key="1">
    <source>
        <dbReference type="ARBA" id="ARBA00005594"/>
    </source>
</evidence>
<dbReference type="OrthoDB" id="9803211at2"/>
<evidence type="ECO:0000313" key="13">
    <source>
        <dbReference type="EMBL" id="RJL33107.1"/>
    </source>
</evidence>
<dbReference type="HAMAP" id="MF_00123">
    <property type="entry name" value="Arg_tRNA_synth"/>
    <property type="match status" value="1"/>
</dbReference>
<dbReference type="InterPro" id="IPR005148">
    <property type="entry name" value="Arg-tRNA-synth_N"/>
</dbReference>
<feature type="domain" description="Arginyl tRNA synthetase N-terminal" evidence="12">
    <location>
        <begin position="6"/>
        <end position="87"/>
    </location>
</feature>
<dbReference type="SUPFAM" id="SSF47323">
    <property type="entry name" value="Anticodon-binding domain of a subclass of class I aminoacyl-tRNA synthetases"/>
    <property type="match status" value="1"/>
</dbReference>
<evidence type="ECO:0000259" key="12">
    <source>
        <dbReference type="SMART" id="SM01016"/>
    </source>
</evidence>
<dbReference type="NCBIfam" id="TIGR00456">
    <property type="entry name" value="argS"/>
    <property type="match status" value="1"/>
</dbReference>
<evidence type="ECO:0000256" key="7">
    <source>
        <dbReference type="ARBA" id="ARBA00023146"/>
    </source>
</evidence>
<keyword evidence="14" id="KW-1185">Reference proteome</keyword>
<dbReference type="InterPro" id="IPR036695">
    <property type="entry name" value="Arg-tRNA-synth_N_sf"/>
</dbReference>
<dbReference type="Gene3D" id="1.10.730.10">
    <property type="entry name" value="Isoleucyl-tRNA Synthetase, Domain 1"/>
    <property type="match status" value="1"/>
</dbReference>
<dbReference type="InterPro" id="IPR014729">
    <property type="entry name" value="Rossmann-like_a/b/a_fold"/>
</dbReference>
<dbReference type="FunFam" id="3.40.50.620:FF:000116">
    <property type="entry name" value="Arginine--tRNA ligase"/>
    <property type="match status" value="1"/>
</dbReference>
<dbReference type="Pfam" id="PF00750">
    <property type="entry name" value="tRNA-synt_1d"/>
    <property type="match status" value="1"/>
</dbReference>
<comment type="caution">
    <text evidence="13">The sequence shown here is derived from an EMBL/GenBank/DDBJ whole genome shotgun (WGS) entry which is preliminary data.</text>
</comment>
<keyword evidence="3 9" id="KW-0436">Ligase</keyword>
<proteinExistence type="inferred from homology"/>
<comment type="similarity">
    <text evidence="1 9 10">Belongs to the class-I aminoacyl-tRNA synthetase family.</text>
</comment>
<accession>A0A3A4B464</accession>
<evidence type="ECO:0000313" key="14">
    <source>
        <dbReference type="Proteomes" id="UP000265768"/>
    </source>
</evidence>
<dbReference type="CDD" id="cd07956">
    <property type="entry name" value="Anticodon_Ia_Arg"/>
    <property type="match status" value="1"/>
</dbReference>
<evidence type="ECO:0000256" key="4">
    <source>
        <dbReference type="ARBA" id="ARBA00022741"/>
    </source>
</evidence>
<dbReference type="PANTHER" id="PTHR11956">
    <property type="entry name" value="ARGINYL-TRNA SYNTHETASE"/>
    <property type="match status" value="1"/>
</dbReference>
<dbReference type="InterPro" id="IPR001278">
    <property type="entry name" value="Arg-tRNA-ligase"/>
</dbReference>